<evidence type="ECO:0000256" key="2">
    <source>
        <dbReference type="ARBA" id="ARBA00022763"/>
    </source>
</evidence>
<evidence type="ECO:0000313" key="13">
    <source>
        <dbReference type="Proteomes" id="UP001446871"/>
    </source>
</evidence>
<dbReference type="EMBL" id="JAQQWM010000001">
    <property type="protein sequence ID" value="KAK8083598.1"/>
    <property type="molecule type" value="Genomic_DNA"/>
</dbReference>
<evidence type="ECO:0000256" key="7">
    <source>
        <dbReference type="ARBA" id="ARBA00023204"/>
    </source>
</evidence>
<keyword evidence="4 9" id="KW-0347">Helicase</keyword>
<evidence type="ECO:0000256" key="10">
    <source>
        <dbReference type="SAM" id="MobiDB-lite"/>
    </source>
</evidence>
<dbReference type="InterPro" id="IPR027417">
    <property type="entry name" value="P-loop_NTPase"/>
</dbReference>
<keyword evidence="3 9" id="KW-0378">Hydrolase</keyword>
<comment type="cofactor">
    <cofactor evidence="9">
        <name>Mg(2+)</name>
        <dbReference type="ChEBI" id="CHEBI:18420"/>
    </cofactor>
</comment>
<feature type="compositionally biased region" description="Pro residues" evidence="10">
    <location>
        <begin position="20"/>
        <end position="29"/>
    </location>
</feature>
<dbReference type="InterPro" id="IPR010285">
    <property type="entry name" value="DNA_helicase_pif1-like_DEAD"/>
</dbReference>
<evidence type="ECO:0000313" key="12">
    <source>
        <dbReference type="EMBL" id="KAK8083598.1"/>
    </source>
</evidence>
<dbReference type="SMART" id="SM00382">
    <property type="entry name" value="AAA"/>
    <property type="match status" value="1"/>
</dbReference>
<keyword evidence="7 9" id="KW-0234">DNA repair</keyword>
<evidence type="ECO:0000256" key="4">
    <source>
        <dbReference type="ARBA" id="ARBA00022806"/>
    </source>
</evidence>
<dbReference type="Proteomes" id="UP001446871">
    <property type="component" value="Unassembled WGS sequence"/>
</dbReference>
<keyword evidence="2 9" id="KW-0227">DNA damage</keyword>
<keyword evidence="13" id="KW-1185">Reference proteome</keyword>
<dbReference type="Pfam" id="PF05970">
    <property type="entry name" value="PIF1"/>
    <property type="match status" value="1"/>
</dbReference>
<dbReference type="InterPro" id="IPR003593">
    <property type="entry name" value="AAA+_ATPase"/>
</dbReference>
<keyword evidence="6" id="KW-0238">DNA-binding</keyword>
<gene>
    <name evidence="12" type="ORF">PG996_002379</name>
</gene>
<feature type="region of interest" description="Disordered" evidence="10">
    <location>
        <begin position="1"/>
        <end position="46"/>
    </location>
</feature>
<protein>
    <recommendedName>
        <fullName evidence="9">ATP-dependent DNA helicase</fullName>
        <ecNumber evidence="9">5.6.2.3</ecNumber>
    </recommendedName>
</protein>
<dbReference type="CDD" id="cd18809">
    <property type="entry name" value="SF1_C_RecD"/>
    <property type="match status" value="1"/>
</dbReference>
<organism evidence="12 13">
    <name type="scientific">Apiospora saccharicola</name>
    <dbReference type="NCBI Taxonomy" id="335842"/>
    <lineage>
        <taxon>Eukaryota</taxon>
        <taxon>Fungi</taxon>
        <taxon>Dikarya</taxon>
        <taxon>Ascomycota</taxon>
        <taxon>Pezizomycotina</taxon>
        <taxon>Sordariomycetes</taxon>
        <taxon>Xylariomycetidae</taxon>
        <taxon>Amphisphaeriales</taxon>
        <taxon>Apiosporaceae</taxon>
        <taxon>Apiospora</taxon>
    </lineage>
</organism>
<comment type="similarity">
    <text evidence="9">Belongs to the helicase family.</text>
</comment>
<dbReference type="InterPro" id="IPR051055">
    <property type="entry name" value="PIF1_helicase"/>
</dbReference>
<sequence>MLKAKLAGEPYNPVGSQSPPAEPLPPPVAIKPDLHSEPLPPSDVTEPELCPEQAELVDLICSGRNVFYTGSAGCGKSTVLKAFTKRLKDMGKRVHVVAPTGRAALQVHGITTWTYAGWTPDSHKEALEELQKASHGKKVWKRFIETDVLVIDEISMVENLHFERLNRILQDARHDPRLHVQKAFGGVQVVVTGDFCQLPPVSPFQHCMECGNSLRKDVNEGAAPSYSCSNTDHPAWRDEDKWAFASDAWLQCQFVHVNLKTIHRQSDRAFIRILNKCRVGQALSESEKRLLMDHPCKVHHATKIFATRDDVAEVNQREFWKLKSLKYTYWARDTFRWQRQIHPALEKNTYRKTDIGPRGYGPLETLEKHRFDKCVQLKKGMLVVLLVNLSLEDGLCNGSQGILCGFEPAVKMPKVARRGKDKDGETPQDGPVLYGDLATMKEHEIKEFMGGPYAERKWPVVKFHNGKTRVIYAGCSVSEVGDVKPYSLLSRTQIPLAPAWATTIHKSQGLTLDRVIVDLSKAFEVGQVYVALSRATGLEGLRIDGDVKGLEKAIGGDPQVQRFLRRHFGPLNG</sequence>
<evidence type="ECO:0000256" key="6">
    <source>
        <dbReference type="ARBA" id="ARBA00023125"/>
    </source>
</evidence>
<dbReference type="PANTHER" id="PTHR47642:SF5">
    <property type="entry name" value="ATP-DEPENDENT DNA HELICASE"/>
    <property type="match status" value="1"/>
</dbReference>
<name>A0ABR1WNJ3_9PEZI</name>
<keyword evidence="8" id="KW-0413">Isomerase</keyword>
<feature type="domain" description="AAA+ ATPase" evidence="11">
    <location>
        <begin position="62"/>
        <end position="214"/>
    </location>
</feature>
<dbReference type="SUPFAM" id="SSF52540">
    <property type="entry name" value="P-loop containing nucleoside triphosphate hydrolases"/>
    <property type="match status" value="2"/>
</dbReference>
<dbReference type="Pfam" id="PF21530">
    <property type="entry name" value="Pif1_2B_dom"/>
    <property type="match status" value="1"/>
</dbReference>
<proteinExistence type="inferred from homology"/>
<reference evidence="12 13" key="1">
    <citation type="submission" date="2023-01" db="EMBL/GenBank/DDBJ databases">
        <title>Analysis of 21 Apiospora genomes using comparative genomics revels a genus with tremendous synthesis potential of carbohydrate active enzymes and secondary metabolites.</title>
        <authorList>
            <person name="Sorensen T."/>
        </authorList>
    </citation>
    <scope>NUCLEOTIDE SEQUENCE [LARGE SCALE GENOMIC DNA]</scope>
    <source>
        <strain evidence="12 13">CBS 83171</strain>
    </source>
</reference>
<keyword evidence="1 9" id="KW-0547">Nucleotide-binding</keyword>
<evidence type="ECO:0000259" key="11">
    <source>
        <dbReference type="SMART" id="SM00382"/>
    </source>
</evidence>
<evidence type="ECO:0000256" key="3">
    <source>
        <dbReference type="ARBA" id="ARBA00022801"/>
    </source>
</evidence>
<dbReference type="InterPro" id="IPR049163">
    <property type="entry name" value="Pif1-like_2B_dom"/>
</dbReference>
<accession>A0ABR1WNJ3</accession>
<evidence type="ECO:0000256" key="9">
    <source>
        <dbReference type="RuleBase" id="RU363044"/>
    </source>
</evidence>
<keyword evidence="9" id="KW-0233">DNA recombination</keyword>
<keyword evidence="5 9" id="KW-0067">ATP-binding</keyword>
<evidence type="ECO:0000256" key="5">
    <source>
        <dbReference type="ARBA" id="ARBA00022840"/>
    </source>
</evidence>
<comment type="catalytic activity">
    <reaction evidence="9">
        <text>ATP + H2O = ADP + phosphate + H(+)</text>
        <dbReference type="Rhea" id="RHEA:13065"/>
        <dbReference type="ChEBI" id="CHEBI:15377"/>
        <dbReference type="ChEBI" id="CHEBI:15378"/>
        <dbReference type="ChEBI" id="CHEBI:30616"/>
        <dbReference type="ChEBI" id="CHEBI:43474"/>
        <dbReference type="ChEBI" id="CHEBI:456216"/>
        <dbReference type="EC" id="5.6.2.3"/>
    </reaction>
</comment>
<dbReference type="EC" id="5.6.2.3" evidence="9"/>
<comment type="caution">
    <text evidence="12">The sequence shown here is derived from an EMBL/GenBank/DDBJ whole genome shotgun (WGS) entry which is preliminary data.</text>
</comment>
<dbReference type="PANTHER" id="PTHR47642">
    <property type="entry name" value="ATP-DEPENDENT DNA HELICASE"/>
    <property type="match status" value="1"/>
</dbReference>
<evidence type="ECO:0000256" key="1">
    <source>
        <dbReference type="ARBA" id="ARBA00022741"/>
    </source>
</evidence>
<dbReference type="Gene3D" id="3.40.50.300">
    <property type="entry name" value="P-loop containing nucleotide triphosphate hydrolases"/>
    <property type="match status" value="2"/>
</dbReference>
<evidence type="ECO:0000256" key="8">
    <source>
        <dbReference type="ARBA" id="ARBA00023235"/>
    </source>
</evidence>